<evidence type="ECO:0000259" key="3">
    <source>
        <dbReference type="Pfam" id="PF13559"/>
    </source>
</evidence>
<dbReference type="AlphaFoldDB" id="A0A2S1SKU2"/>
<feature type="domain" description="Protein-glutamine gamma-glutamyltransferase-like C-terminal" evidence="3">
    <location>
        <begin position="176"/>
        <end position="243"/>
    </location>
</feature>
<evidence type="ECO:0000256" key="2">
    <source>
        <dbReference type="SAM" id="SignalP"/>
    </source>
</evidence>
<dbReference type="KEGG" id="fpal:HYN49_14565"/>
<keyword evidence="2" id="KW-0732">Signal</keyword>
<accession>A0A2S1SKU2</accession>
<reference evidence="4 5" key="1">
    <citation type="submission" date="2018-05" db="EMBL/GenBank/DDBJ databases">
        <title>Genome sequencing of Flavobacterium sp. HYN0049.</title>
        <authorList>
            <person name="Yi H."/>
            <person name="Baek C."/>
        </authorList>
    </citation>
    <scope>NUCLEOTIDE SEQUENCE [LARGE SCALE GENOMIC DNA]</scope>
    <source>
        <strain evidence="4 5">HYN0049</strain>
    </source>
</reference>
<dbReference type="EMBL" id="CP029187">
    <property type="protein sequence ID" value="AWI27028.1"/>
    <property type="molecule type" value="Genomic_DNA"/>
</dbReference>
<feature type="transmembrane region" description="Helical" evidence="1">
    <location>
        <begin position="102"/>
        <end position="124"/>
    </location>
</feature>
<feature type="signal peptide" evidence="2">
    <location>
        <begin position="1"/>
        <end position="25"/>
    </location>
</feature>
<proteinExistence type="predicted"/>
<dbReference type="InterPro" id="IPR025403">
    <property type="entry name" value="TgpA-like_C"/>
</dbReference>
<keyword evidence="1" id="KW-0812">Transmembrane</keyword>
<dbReference type="Pfam" id="PF13559">
    <property type="entry name" value="DUF4129"/>
    <property type="match status" value="1"/>
</dbReference>
<gene>
    <name evidence="4" type="ORF">HYN49_14565</name>
</gene>
<sequence length="251" mass="29374">MTKSCFIFFFFILSFSGNHTALAFAENPPATELKKAAKPLLTDQSDVKKPSFPDLKKKYNSDEFIYETRSKKKNAWERFLEWLREVFGGNDGNGKSKSVLNLFMKILAGAIILFVIFLIVKAVMNKEGKWIFGKRSDKSILRYDDLEKDLQSVDFEKLIRDTKISGEKRLMIRYYYLWLLKKMSAQGYIEWDTEKTNSDYLNELKHADFRTNFEYLSYLYNYIWYGEFDIDEKALATAAAAFEKTIKSIPS</sequence>
<name>A0A2S1SKU2_9FLAO</name>
<evidence type="ECO:0000313" key="4">
    <source>
        <dbReference type="EMBL" id="AWI27028.1"/>
    </source>
</evidence>
<dbReference type="Proteomes" id="UP000244937">
    <property type="component" value="Chromosome"/>
</dbReference>
<organism evidence="4 5">
    <name type="scientific">Flavobacterium pallidum</name>
    <dbReference type="NCBI Taxonomy" id="2172098"/>
    <lineage>
        <taxon>Bacteria</taxon>
        <taxon>Pseudomonadati</taxon>
        <taxon>Bacteroidota</taxon>
        <taxon>Flavobacteriia</taxon>
        <taxon>Flavobacteriales</taxon>
        <taxon>Flavobacteriaceae</taxon>
        <taxon>Flavobacterium</taxon>
    </lineage>
</organism>
<keyword evidence="1" id="KW-0472">Membrane</keyword>
<evidence type="ECO:0000313" key="5">
    <source>
        <dbReference type="Proteomes" id="UP000244937"/>
    </source>
</evidence>
<feature type="chain" id="PRO_5015504440" evidence="2">
    <location>
        <begin position="26"/>
        <end position="251"/>
    </location>
</feature>
<keyword evidence="5" id="KW-1185">Reference proteome</keyword>
<evidence type="ECO:0000256" key="1">
    <source>
        <dbReference type="SAM" id="Phobius"/>
    </source>
</evidence>
<keyword evidence="1" id="KW-1133">Transmembrane helix</keyword>
<protein>
    <submittedName>
        <fullName evidence="4">DUF4129 domain-containing protein</fullName>
    </submittedName>
</protein>